<reference evidence="7 8" key="1">
    <citation type="submission" date="2020-08" db="EMBL/GenBank/DDBJ databases">
        <title>Sequencing the genomes of 1000 actinobacteria strains.</title>
        <authorList>
            <person name="Klenk H.-P."/>
        </authorList>
    </citation>
    <scope>NUCLEOTIDE SEQUENCE [LARGE SCALE GENOMIC DNA]</scope>
    <source>
        <strain evidence="7 8">DSM 105498</strain>
    </source>
</reference>
<proteinExistence type="predicted"/>
<name>A0A7W4VVW7_9ACTN</name>
<organism evidence="7 8">
    <name type="scientific">Nocardioides soli</name>
    <dbReference type="NCBI Taxonomy" id="1036020"/>
    <lineage>
        <taxon>Bacteria</taxon>
        <taxon>Bacillati</taxon>
        <taxon>Actinomycetota</taxon>
        <taxon>Actinomycetes</taxon>
        <taxon>Propionibacteriales</taxon>
        <taxon>Nocardioidaceae</taxon>
        <taxon>Nocardioides</taxon>
    </lineage>
</organism>
<evidence type="ECO:0000259" key="6">
    <source>
        <dbReference type="Pfam" id="PF02656"/>
    </source>
</evidence>
<evidence type="ECO:0000256" key="5">
    <source>
        <dbReference type="SAM" id="Phobius"/>
    </source>
</evidence>
<gene>
    <name evidence="7" type="ORF">FHU40_002098</name>
</gene>
<evidence type="ECO:0000313" key="8">
    <source>
        <dbReference type="Proteomes" id="UP000589626"/>
    </source>
</evidence>
<evidence type="ECO:0000256" key="3">
    <source>
        <dbReference type="ARBA" id="ARBA00022989"/>
    </source>
</evidence>
<dbReference type="AlphaFoldDB" id="A0A7W4VVW7"/>
<evidence type="ECO:0000256" key="1">
    <source>
        <dbReference type="ARBA" id="ARBA00004127"/>
    </source>
</evidence>
<dbReference type="Pfam" id="PF02656">
    <property type="entry name" value="DUF202"/>
    <property type="match status" value="1"/>
</dbReference>
<comment type="subcellular location">
    <subcellularLocation>
        <location evidence="1">Endomembrane system</location>
        <topology evidence="1">Multi-pass membrane protein</topology>
    </subcellularLocation>
</comment>
<feature type="transmembrane region" description="Helical" evidence="5">
    <location>
        <begin position="21"/>
        <end position="37"/>
    </location>
</feature>
<feature type="domain" description="DUF202" evidence="6">
    <location>
        <begin position="4"/>
        <end position="68"/>
    </location>
</feature>
<dbReference type="RefSeq" id="WP_183592103.1">
    <property type="nucleotide sequence ID" value="NZ_JACHWR010000001.1"/>
</dbReference>
<keyword evidence="2 5" id="KW-0812">Transmembrane</keyword>
<feature type="transmembrane region" description="Helical" evidence="5">
    <location>
        <begin position="43"/>
        <end position="64"/>
    </location>
</feature>
<evidence type="ECO:0000256" key="2">
    <source>
        <dbReference type="ARBA" id="ARBA00022692"/>
    </source>
</evidence>
<dbReference type="Proteomes" id="UP000589626">
    <property type="component" value="Unassembled WGS sequence"/>
</dbReference>
<dbReference type="GO" id="GO:0012505">
    <property type="term" value="C:endomembrane system"/>
    <property type="evidence" value="ECO:0007669"/>
    <property type="project" value="UniProtKB-SubCell"/>
</dbReference>
<feature type="transmembrane region" description="Helical" evidence="5">
    <location>
        <begin position="71"/>
        <end position="90"/>
    </location>
</feature>
<comment type="caution">
    <text evidence="7">The sequence shown here is derived from an EMBL/GenBank/DDBJ whole genome shotgun (WGS) entry which is preliminary data.</text>
</comment>
<keyword evidence="3 5" id="KW-1133">Transmembrane helix</keyword>
<keyword evidence="8" id="KW-1185">Reference proteome</keyword>
<dbReference type="InterPro" id="IPR003807">
    <property type="entry name" value="DUF202"/>
</dbReference>
<keyword evidence="4 5" id="KW-0472">Membrane</keyword>
<protein>
    <recommendedName>
        <fullName evidence="6">DUF202 domain-containing protein</fullName>
    </recommendedName>
</protein>
<sequence>MAADPGLAAERTALSRSRTRLAALAAVFSSIHLVVEARPGGWFQLLLAVAALAVAVPAGLLAVVRSPRRDGTDLLLVAAAVAAVAGVAAAT</sequence>
<dbReference type="EMBL" id="JACHWR010000001">
    <property type="protein sequence ID" value="MBB3042297.1"/>
    <property type="molecule type" value="Genomic_DNA"/>
</dbReference>
<evidence type="ECO:0000256" key="4">
    <source>
        <dbReference type="ARBA" id="ARBA00023136"/>
    </source>
</evidence>
<accession>A0A7W4VVW7</accession>
<evidence type="ECO:0000313" key="7">
    <source>
        <dbReference type="EMBL" id="MBB3042297.1"/>
    </source>
</evidence>